<gene>
    <name evidence="3" type="ORF">MNBD_GAMMA09-2942</name>
</gene>
<proteinExistence type="predicted"/>
<dbReference type="EMBL" id="UOFI01000067">
    <property type="protein sequence ID" value="VAW65351.1"/>
    <property type="molecule type" value="Genomic_DNA"/>
</dbReference>
<dbReference type="PANTHER" id="PTHR10579">
    <property type="entry name" value="CALCIUM-ACTIVATED CHLORIDE CHANNEL REGULATOR"/>
    <property type="match status" value="1"/>
</dbReference>
<dbReference type="InterPro" id="IPR022156">
    <property type="entry name" value="Uncharacterised_YfbK_N"/>
</dbReference>
<dbReference type="PROSITE" id="PS51257">
    <property type="entry name" value="PROKAR_LIPOPROTEIN"/>
    <property type="match status" value="1"/>
</dbReference>
<dbReference type="Pfam" id="PF12034">
    <property type="entry name" value="YfbK_C"/>
    <property type="match status" value="1"/>
</dbReference>
<dbReference type="Pfam" id="PF12450">
    <property type="entry name" value="vWF_A"/>
    <property type="match status" value="1"/>
</dbReference>
<dbReference type="InterPro" id="IPR036465">
    <property type="entry name" value="vWFA_dom_sf"/>
</dbReference>
<dbReference type="PANTHER" id="PTHR10579:SF43">
    <property type="entry name" value="ZINC FINGER (C3HC4-TYPE RING FINGER) FAMILY PROTEIN"/>
    <property type="match status" value="1"/>
</dbReference>
<organism evidence="3">
    <name type="scientific">hydrothermal vent metagenome</name>
    <dbReference type="NCBI Taxonomy" id="652676"/>
    <lineage>
        <taxon>unclassified sequences</taxon>
        <taxon>metagenomes</taxon>
        <taxon>ecological metagenomes</taxon>
    </lineage>
</organism>
<feature type="region of interest" description="Disordered" evidence="1">
    <location>
        <begin position="42"/>
        <end position="66"/>
    </location>
</feature>
<reference evidence="3" key="1">
    <citation type="submission" date="2018-06" db="EMBL/GenBank/DDBJ databases">
        <authorList>
            <person name="Zhirakovskaya E."/>
        </authorList>
    </citation>
    <scope>NUCLEOTIDE SEQUENCE</scope>
</reference>
<sequence length="592" mass="65420">MYSLSYRLITGFRLALLACVAGVFLVSCGSVETSNTDVAQQSLASEEKTPQIQARPVQTKQVPVKEQAQSVAESELQDMSSLKKVERKIKMRAKMAPTGMLYSPALYMAEVDSVYIEESNRENYHHFSDSPVVSAGENAFSTFSIDVDTGAYSNVRRFLNQGQLPRQDAVRAEELINYFSYDYARPGNKQQPFSINTEIAPTPWNKHSYLLHVGLQAYQSAGAQRTPGNLVFLVDVSGSMQSRDKLQLLKSGLKLLVNQLDKNDAISIVTYAGSTGVVLKPTPGDKKAEIIMALDQLKSGGSTNGAGGIQLAYQMAQQSFKKDGVNRIILATDGDFNVGVTNFEALKQMVEEKRKTGISLTTLGFGRGNYNDHLMEQLADVGNGNYSYIDNLNEAKKVLVDEMRSTLNTVASDVKIQIEFNPQQVAEYRLIGYENRALKREDFNNDKVDAGEIGENHSVTALYEITFTDSVVKRLDNARYSPSDSAVKESGPNNELAFLRLRYKANSRGVSQLIEKPVYRSEVKSSLNQASVDFKFSASVAAFAQHLRGGKYLQNFGYNDILQLAKKSRGEDDSGYRSEFVQLVALAQSLDG</sequence>
<dbReference type="InterPro" id="IPR002035">
    <property type="entry name" value="VWF_A"/>
</dbReference>
<evidence type="ECO:0000313" key="3">
    <source>
        <dbReference type="EMBL" id="VAW65351.1"/>
    </source>
</evidence>
<dbReference type="InterPro" id="IPR021908">
    <property type="entry name" value="YfbK_C"/>
</dbReference>
<dbReference type="Pfam" id="PF00092">
    <property type="entry name" value="VWA"/>
    <property type="match status" value="1"/>
</dbReference>
<dbReference type="SMART" id="SM00327">
    <property type="entry name" value="VWA"/>
    <property type="match status" value="1"/>
</dbReference>
<dbReference type="SUPFAM" id="SSF53300">
    <property type="entry name" value="vWA-like"/>
    <property type="match status" value="1"/>
</dbReference>
<evidence type="ECO:0000259" key="2">
    <source>
        <dbReference type="PROSITE" id="PS50234"/>
    </source>
</evidence>
<dbReference type="Gene3D" id="3.40.50.410">
    <property type="entry name" value="von Willebrand factor, type A domain"/>
    <property type="match status" value="1"/>
</dbReference>
<evidence type="ECO:0000256" key="1">
    <source>
        <dbReference type="SAM" id="MobiDB-lite"/>
    </source>
</evidence>
<dbReference type="InterPro" id="IPR051266">
    <property type="entry name" value="CLCR"/>
</dbReference>
<accession>A0A3B0XC67</accession>
<protein>
    <submittedName>
        <fullName evidence="3">von Willebrand factor, vWF type A domain protein STM2315</fullName>
    </submittedName>
</protein>
<name>A0A3B0XC67_9ZZZZ</name>
<feature type="domain" description="VWFA" evidence="2">
    <location>
        <begin position="229"/>
        <end position="407"/>
    </location>
</feature>
<dbReference type="CDD" id="cd01465">
    <property type="entry name" value="vWA_subgroup"/>
    <property type="match status" value="1"/>
</dbReference>
<dbReference type="PROSITE" id="PS50234">
    <property type="entry name" value="VWFA"/>
    <property type="match status" value="1"/>
</dbReference>
<dbReference type="AlphaFoldDB" id="A0A3B0XC67"/>